<dbReference type="SUPFAM" id="SSF48452">
    <property type="entry name" value="TPR-like"/>
    <property type="match status" value="1"/>
</dbReference>
<proteinExistence type="predicted"/>
<evidence type="ECO:0000313" key="2">
    <source>
        <dbReference type="Proteomes" id="UP001197247"/>
    </source>
</evidence>
<dbReference type="Proteomes" id="UP001197247">
    <property type="component" value="Unassembled WGS sequence"/>
</dbReference>
<dbReference type="PANTHER" id="PTHR47691">
    <property type="entry name" value="REGULATOR-RELATED"/>
    <property type="match status" value="1"/>
</dbReference>
<dbReference type="RefSeq" id="WP_214160071.1">
    <property type="nucleotide sequence ID" value="NZ_JAHBAY010000018.1"/>
</dbReference>
<comment type="caution">
    <text evidence="1">The sequence shown here is derived from an EMBL/GenBank/DDBJ whole genome shotgun (WGS) entry which is preliminary data.</text>
</comment>
<organism evidence="1 2">
    <name type="scientific">Kineosporia corallincola</name>
    <dbReference type="NCBI Taxonomy" id="2835133"/>
    <lineage>
        <taxon>Bacteria</taxon>
        <taxon>Bacillati</taxon>
        <taxon>Actinomycetota</taxon>
        <taxon>Actinomycetes</taxon>
        <taxon>Kineosporiales</taxon>
        <taxon>Kineosporiaceae</taxon>
        <taxon>Kineosporia</taxon>
    </lineage>
</organism>
<gene>
    <name evidence="1" type="ORF">KIH74_31575</name>
</gene>
<dbReference type="InterPro" id="IPR027417">
    <property type="entry name" value="P-loop_NTPase"/>
</dbReference>
<evidence type="ECO:0000313" key="1">
    <source>
        <dbReference type="EMBL" id="MBT0773529.1"/>
    </source>
</evidence>
<keyword evidence="2" id="KW-1185">Reference proteome</keyword>
<accession>A0ABS5TRW8</accession>
<dbReference type="Gene3D" id="3.40.50.300">
    <property type="entry name" value="P-loop containing nucleotide triphosphate hydrolases"/>
    <property type="match status" value="1"/>
</dbReference>
<dbReference type="PANTHER" id="PTHR47691:SF3">
    <property type="entry name" value="HTH-TYPE TRANSCRIPTIONAL REGULATOR RV0890C-RELATED"/>
    <property type="match status" value="1"/>
</dbReference>
<dbReference type="SUPFAM" id="SSF52540">
    <property type="entry name" value="P-loop containing nucleoside triphosphate hydrolases"/>
    <property type="match status" value="1"/>
</dbReference>
<reference evidence="1 2" key="1">
    <citation type="submission" date="2021-05" db="EMBL/GenBank/DDBJ databases">
        <title>Kineosporia and Streptomyces sp. nov. two new marine actinobacteria isolated from Coral.</title>
        <authorList>
            <person name="Buangrab K."/>
            <person name="Sutthacheep M."/>
            <person name="Yeemin T."/>
            <person name="Harunari E."/>
            <person name="Igarashi Y."/>
            <person name="Kanchanasin P."/>
            <person name="Tanasupawat S."/>
            <person name="Phongsopitanun W."/>
        </authorList>
    </citation>
    <scope>NUCLEOTIDE SEQUENCE [LARGE SCALE GENOMIC DNA]</scope>
    <source>
        <strain evidence="1 2">J2-2</strain>
    </source>
</reference>
<dbReference type="PRINTS" id="PR00364">
    <property type="entry name" value="DISEASERSIST"/>
</dbReference>
<sequence>MDEVGLSTRGTTGNLVSSSTVHNLVQAHQIQNLYLNTAAQPRTVPRQVPGPTPVFTDRGPTLAAVDLAVTTARDAGQVAVVGFHGPPGVGKRTVARHWLHAHAADHPDGAFHADLGAGPADPGLVAGKLREFLLEVGYTAEGLPGTADGLAARFRSWSAGRRIAIVLENVWSAAQIRPFLPAPGGSTVLFTSPGRINGLFGERAALLEVPLLDPAFAGELLAGLIGAERVAAEPAAVRDLIDLCDGLPMAMWVLAATTNARPSRPLSRLLDDLHDTERRRRVLGAADPGTEHDVSVFADAFRRLGPTARACCRALHLHPGPAGATVPALAAGLGLPADQVRDALDEIRDLHLAEETERDGTQRYRLHQLIGWHLPDGPGDADGPGDQVVLRRMLAYYTDNAVRAGHAMMPLRGWDVLLFPARTPSTALTSLTSEQARAWLEAERSTLRACVESLHRQGDSEDVCLLAVMLWPLHEQGKHLADQIAVNQLALEAADRLGDPALVALIRTQLGFPHLHLGQPEQAEPLFEQALTPARASGRPELEATVLEALGLARLALGKTTDAREVLRENLSRALDLGQERRVALARLHLARAETPQAAVPLLGEALSAFEALDPPDGHNAAKTRIHLGRALTGLGSYDEAAGTLNRALTALTALLALRRPFDCVLALEALGDLGLARNDPRAAVTAYQDALAVARAGDLLPEVERLTARLASAGRHDGLDDPSAEPNP</sequence>
<name>A0ABS5TRW8_9ACTN</name>
<protein>
    <submittedName>
        <fullName evidence="1">Tetratricopeptide repeat protein</fullName>
    </submittedName>
</protein>
<dbReference type="InterPro" id="IPR011990">
    <property type="entry name" value="TPR-like_helical_dom_sf"/>
</dbReference>
<dbReference type="EMBL" id="JAHBAY010000018">
    <property type="protein sequence ID" value="MBT0773529.1"/>
    <property type="molecule type" value="Genomic_DNA"/>
</dbReference>
<dbReference type="Gene3D" id="1.25.40.10">
    <property type="entry name" value="Tetratricopeptide repeat domain"/>
    <property type="match status" value="2"/>
</dbReference>